<comment type="caution">
    <text evidence="1">The sequence shown here is derived from an EMBL/GenBank/DDBJ whole genome shotgun (WGS) entry which is preliminary data.</text>
</comment>
<reference evidence="1" key="2">
    <citation type="submission" date="2020-10" db="EMBL/GenBank/DDBJ databases">
        <title>Comparative genomics of the Acetobacterium genus.</title>
        <authorList>
            <person name="Marshall C."/>
            <person name="May H."/>
            <person name="Norman S."/>
        </authorList>
    </citation>
    <scope>NUCLEOTIDE SEQUENCE</scope>
    <source>
        <strain evidence="1">DER-2019</strain>
    </source>
</reference>
<sequence>MKLIKLFNIQNNDVITITGGGGKTSLMFAIGRELLRAGIKHVLTTTAKICISDVAADQCIINEDITAVLHQIEQEPQKEWIIGKDLLAGQKISGFSNDELLFLQKSLSPVVILNEGDGSKRKPYKFYNEYEPIIPSLTTKIIHVIGAEVLFQKIDDEYFHRAELFEDEEEVFDEFVLKKVLEAFIKNKLEPEYGKLPKILFINKADQDNLEKARMMGKIGKLIFDQSFIGSLKEGWVEEC</sequence>
<dbReference type="Pfam" id="PF19842">
    <property type="entry name" value="YqeC"/>
    <property type="match status" value="1"/>
</dbReference>
<dbReference type="AlphaFoldDB" id="A0A923KT03"/>
<dbReference type="EMBL" id="WJBD01000013">
    <property type="protein sequence ID" value="MBC3888907.1"/>
    <property type="molecule type" value="Genomic_DNA"/>
</dbReference>
<gene>
    <name evidence="1" type="primary">yqeC</name>
    <name evidence="1" type="ORF">GH810_11335</name>
</gene>
<dbReference type="InterPro" id="IPR017587">
    <property type="entry name" value="YqeC"/>
</dbReference>
<dbReference type="NCBIfam" id="TIGR03172">
    <property type="entry name" value="selenium cofactor biosynthesis protein YqeC"/>
    <property type="match status" value="1"/>
</dbReference>
<evidence type="ECO:0000313" key="1">
    <source>
        <dbReference type="EMBL" id="MBC3888907.1"/>
    </source>
</evidence>
<name>A0A923KT03_9FIRM</name>
<evidence type="ECO:0000313" key="2">
    <source>
        <dbReference type="Proteomes" id="UP000616595"/>
    </source>
</evidence>
<accession>A0A923KT03</accession>
<organism evidence="1 2">
    <name type="scientific">Acetobacterium paludosum</name>
    <dbReference type="NCBI Taxonomy" id="52693"/>
    <lineage>
        <taxon>Bacteria</taxon>
        <taxon>Bacillati</taxon>
        <taxon>Bacillota</taxon>
        <taxon>Clostridia</taxon>
        <taxon>Eubacteriales</taxon>
        <taxon>Eubacteriaceae</taxon>
        <taxon>Acetobacterium</taxon>
    </lineage>
</organism>
<protein>
    <submittedName>
        <fullName evidence="1">Selenium-dependent hydroxylase accessory protein YqeC</fullName>
    </submittedName>
</protein>
<dbReference type="Proteomes" id="UP000616595">
    <property type="component" value="Unassembled WGS sequence"/>
</dbReference>
<dbReference type="OrthoDB" id="368187at2"/>
<reference evidence="1" key="1">
    <citation type="submission" date="2019-10" db="EMBL/GenBank/DDBJ databases">
        <authorList>
            <person name="Ross D.E."/>
            <person name="Gulliver D."/>
        </authorList>
    </citation>
    <scope>NUCLEOTIDE SEQUENCE</scope>
    <source>
        <strain evidence="1">DER-2019</strain>
    </source>
</reference>
<keyword evidence="2" id="KW-1185">Reference proteome</keyword>
<proteinExistence type="predicted"/>
<dbReference type="RefSeq" id="WP_148567176.1">
    <property type="nucleotide sequence ID" value="NZ_RXYA01000008.1"/>
</dbReference>